<evidence type="ECO:0000313" key="1">
    <source>
        <dbReference type="EMBL" id="KAI3758512.1"/>
    </source>
</evidence>
<accession>A0ACB9EI45</accession>
<sequence length="74" mass="8387">MELPPLRIFLYRHVTALLTILFLLLSAAQIVHEIRERQIGARVASRLSDEFMSSSPLFSLLGSALFCFFDCCPN</sequence>
<organism evidence="1 2">
    <name type="scientific">Arctium lappa</name>
    <name type="common">Greater burdock</name>
    <name type="synonym">Lappa major</name>
    <dbReference type="NCBI Taxonomy" id="4217"/>
    <lineage>
        <taxon>Eukaryota</taxon>
        <taxon>Viridiplantae</taxon>
        <taxon>Streptophyta</taxon>
        <taxon>Embryophyta</taxon>
        <taxon>Tracheophyta</taxon>
        <taxon>Spermatophyta</taxon>
        <taxon>Magnoliopsida</taxon>
        <taxon>eudicotyledons</taxon>
        <taxon>Gunneridae</taxon>
        <taxon>Pentapetalae</taxon>
        <taxon>asterids</taxon>
        <taxon>campanulids</taxon>
        <taxon>Asterales</taxon>
        <taxon>Asteraceae</taxon>
        <taxon>Carduoideae</taxon>
        <taxon>Cardueae</taxon>
        <taxon>Arctiinae</taxon>
        <taxon>Arctium</taxon>
    </lineage>
</organism>
<comment type="caution">
    <text evidence="1">The sequence shown here is derived from an EMBL/GenBank/DDBJ whole genome shotgun (WGS) entry which is preliminary data.</text>
</comment>
<name>A0ACB9EI45_ARCLA</name>
<reference evidence="1 2" key="2">
    <citation type="journal article" date="2022" name="Mol. Ecol. Resour.">
        <title>The genomes of chicory, endive, great burdock and yacon provide insights into Asteraceae paleo-polyploidization history and plant inulin production.</title>
        <authorList>
            <person name="Fan W."/>
            <person name="Wang S."/>
            <person name="Wang H."/>
            <person name="Wang A."/>
            <person name="Jiang F."/>
            <person name="Liu H."/>
            <person name="Zhao H."/>
            <person name="Xu D."/>
            <person name="Zhang Y."/>
        </authorList>
    </citation>
    <scope>NUCLEOTIDE SEQUENCE [LARGE SCALE GENOMIC DNA]</scope>
    <source>
        <strain evidence="2">cv. Niubang</strain>
    </source>
</reference>
<protein>
    <submittedName>
        <fullName evidence="1">Uncharacterized protein</fullName>
    </submittedName>
</protein>
<keyword evidence="2" id="KW-1185">Reference proteome</keyword>
<reference evidence="2" key="1">
    <citation type="journal article" date="2022" name="Mol. Ecol. Resour.">
        <title>The genomes of chicory, endive, great burdock and yacon provide insights into Asteraceae palaeo-polyploidization history and plant inulin production.</title>
        <authorList>
            <person name="Fan W."/>
            <person name="Wang S."/>
            <person name="Wang H."/>
            <person name="Wang A."/>
            <person name="Jiang F."/>
            <person name="Liu H."/>
            <person name="Zhao H."/>
            <person name="Xu D."/>
            <person name="Zhang Y."/>
        </authorList>
    </citation>
    <scope>NUCLEOTIDE SEQUENCE [LARGE SCALE GENOMIC DNA]</scope>
    <source>
        <strain evidence="2">cv. Niubang</strain>
    </source>
</reference>
<evidence type="ECO:0000313" key="2">
    <source>
        <dbReference type="Proteomes" id="UP001055879"/>
    </source>
</evidence>
<dbReference type="EMBL" id="CM042048">
    <property type="protein sequence ID" value="KAI3758512.1"/>
    <property type="molecule type" value="Genomic_DNA"/>
</dbReference>
<proteinExistence type="predicted"/>
<gene>
    <name evidence="1" type="ORF">L6452_06077</name>
</gene>
<dbReference type="Proteomes" id="UP001055879">
    <property type="component" value="Linkage Group LG02"/>
</dbReference>